<protein>
    <submittedName>
        <fullName evidence="2">Uncharacterized protein</fullName>
    </submittedName>
</protein>
<gene>
    <name evidence="2" type="ORF">CMQ_1143</name>
</gene>
<sequence length="204" mass="20786">MKFSIFSTVACMAASVFAAPAVANTGLVAKPDVVKRDILSTLTSALTSAVSEASSISSDVSSLASGSTTSLTKIFEDITGLNKTLTIVVDVIEELNLDAADATITVIDGLLGLFGFSGATQINSLLLSLEAGLKNILEEIKKLGSGSDLFDELETVAQVLGGSEAEGALSDLGGLIQDVITLIGGIPIIGPVLSTLITDLLKSI</sequence>
<evidence type="ECO:0000256" key="1">
    <source>
        <dbReference type="SAM" id="SignalP"/>
    </source>
</evidence>
<dbReference type="InParanoid" id="F0XDJ1"/>
<feature type="signal peptide" evidence="1">
    <location>
        <begin position="1"/>
        <end position="18"/>
    </location>
</feature>
<reference evidence="2 3" key="1">
    <citation type="journal article" date="2011" name="Proc. Natl. Acad. Sci. U.S.A.">
        <title>Genome and transcriptome analyses of the mountain pine beetle-fungal symbiont Grosmannia clavigera, a lodgepole pine pathogen.</title>
        <authorList>
            <person name="DiGuistini S."/>
            <person name="Wang Y."/>
            <person name="Liao N.Y."/>
            <person name="Taylor G."/>
            <person name="Tanguay P."/>
            <person name="Feau N."/>
            <person name="Henrissat B."/>
            <person name="Chan S.K."/>
            <person name="Hesse-Orce U."/>
            <person name="Alamouti S.M."/>
            <person name="Tsui C.K.M."/>
            <person name="Docking R.T."/>
            <person name="Levasseur A."/>
            <person name="Haridas S."/>
            <person name="Robertson G."/>
            <person name="Birol I."/>
            <person name="Holt R.A."/>
            <person name="Marra M.A."/>
            <person name="Hamelin R.C."/>
            <person name="Hirst M."/>
            <person name="Jones S.J.M."/>
            <person name="Bohlmann J."/>
            <person name="Breuil C."/>
        </authorList>
    </citation>
    <scope>NUCLEOTIDE SEQUENCE [LARGE SCALE GENOMIC DNA]</scope>
    <source>
        <strain evidence="3">kw1407 / UAMH 11150</strain>
    </source>
</reference>
<evidence type="ECO:0000313" key="3">
    <source>
        <dbReference type="Proteomes" id="UP000007796"/>
    </source>
</evidence>
<organism evidence="3">
    <name type="scientific">Grosmannia clavigera (strain kw1407 / UAMH 11150)</name>
    <name type="common">Blue stain fungus</name>
    <name type="synonym">Graphiocladiella clavigera</name>
    <dbReference type="NCBI Taxonomy" id="655863"/>
    <lineage>
        <taxon>Eukaryota</taxon>
        <taxon>Fungi</taxon>
        <taxon>Dikarya</taxon>
        <taxon>Ascomycota</taxon>
        <taxon>Pezizomycotina</taxon>
        <taxon>Sordariomycetes</taxon>
        <taxon>Sordariomycetidae</taxon>
        <taxon>Ophiostomatales</taxon>
        <taxon>Ophiostomataceae</taxon>
        <taxon>Leptographium</taxon>
    </lineage>
</organism>
<dbReference type="RefSeq" id="XP_014173697.1">
    <property type="nucleotide sequence ID" value="XM_014318222.1"/>
</dbReference>
<keyword evidence="3" id="KW-1185">Reference proteome</keyword>
<dbReference type="EMBL" id="GL629765">
    <property type="protein sequence ID" value="EFX04215.1"/>
    <property type="molecule type" value="Genomic_DNA"/>
</dbReference>
<dbReference type="AlphaFoldDB" id="F0XDJ1"/>
<dbReference type="Proteomes" id="UP000007796">
    <property type="component" value="Unassembled WGS sequence"/>
</dbReference>
<keyword evidence="1" id="KW-0732">Signal</keyword>
<proteinExistence type="predicted"/>
<name>F0XDJ1_GROCL</name>
<dbReference type="HOGENOM" id="CLU_1343385_0_0_1"/>
<feature type="chain" id="PRO_5003263854" evidence="1">
    <location>
        <begin position="19"/>
        <end position="204"/>
    </location>
</feature>
<evidence type="ECO:0000313" key="2">
    <source>
        <dbReference type="EMBL" id="EFX04215.1"/>
    </source>
</evidence>
<accession>F0XDJ1</accession>
<dbReference type="GeneID" id="25973989"/>